<comment type="subunit">
    <text evidence="2 5">Heterohexamer of two alpha and four beta subunits.</text>
</comment>
<proteinExistence type="inferred from homology"/>
<dbReference type="Proteomes" id="UP000738826">
    <property type="component" value="Unassembled WGS sequence"/>
</dbReference>
<feature type="coiled-coil region" evidence="7">
    <location>
        <begin position="127"/>
        <end position="161"/>
    </location>
</feature>
<evidence type="ECO:0000313" key="9">
    <source>
        <dbReference type="EMBL" id="NCS91269.1"/>
    </source>
</evidence>
<evidence type="ECO:0000256" key="1">
    <source>
        <dbReference type="ARBA" id="ARBA00010048"/>
    </source>
</evidence>
<evidence type="ECO:0000313" key="10">
    <source>
        <dbReference type="Proteomes" id="UP000738826"/>
    </source>
</evidence>
<dbReference type="GO" id="GO:0006457">
    <property type="term" value="P:protein folding"/>
    <property type="evidence" value="ECO:0007669"/>
    <property type="project" value="UniProtKB-UniRule"/>
</dbReference>
<evidence type="ECO:0000313" key="8">
    <source>
        <dbReference type="EMBL" id="NCN64732.1"/>
    </source>
</evidence>
<evidence type="ECO:0000256" key="3">
    <source>
        <dbReference type="ARBA" id="ARBA00023186"/>
    </source>
</evidence>
<evidence type="ECO:0000256" key="2">
    <source>
        <dbReference type="ARBA" id="ARBA00011716"/>
    </source>
</evidence>
<dbReference type="CDD" id="cd23160">
    <property type="entry name" value="Prefoldin_alpha_GimC"/>
    <property type="match status" value="1"/>
</dbReference>
<keyword evidence="3 5" id="KW-0143">Chaperone</keyword>
<comment type="similarity">
    <text evidence="1">Belongs to the prefoldin subunit alpha family.</text>
</comment>
<dbReference type="InterPro" id="IPR009053">
    <property type="entry name" value="Prefoldin"/>
</dbReference>
<gene>
    <name evidence="5 9" type="primary">pfdA</name>
    <name evidence="9" type="ORF">GW779_02440</name>
    <name evidence="8" type="ORF">GW910_01465</name>
</gene>
<protein>
    <recommendedName>
        <fullName evidence="5 6">Prefoldin subunit alpha</fullName>
    </recommendedName>
    <alternativeName>
        <fullName evidence="5">GimC subunit alpha</fullName>
    </alternativeName>
</protein>
<comment type="caution">
    <text evidence="9">The sequence shown here is derived from an EMBL/GenBank/DDBJ whole genome shotgun (WGS) entry which is preliminary data.</text>
</comment>
<organism evidence="9 10">
    <name type="scientific">Candidatus Altarchaeum hamiconexum</name>
    <dbReference type="NCBI Taxonomy" id="1803513"/>
    <lineage>
        <taxon>Archaea</taxon>
        <taxon>Candidatus Altarchaeota</taxon>
        <taxon>Candidatus Altiarchaeia</taxon>
        <taxon>Candidatus Altarchaeales</taxon>
        <taxon>Candidatus Altarchaeaceae</taxon>
        <taxon>Candidatus Altarchaeum</taxon>
    </lineage>
</organism>
<keyword evidence="7" id="KW-0175">Coiled coil</keyword>
<comment type="function">
    <text evidence="4 5">Molecular chaperone capable of stabilizing a range of proteins. Seems to fulfill an ATP-independent, HSP70-like function in archaeal de novo protein folding.</text>
</comment>
<dbReference type="AlphaFoldDB" id="A0A8J7YV28"/>
<sequence length="169" mass="19256">MPIINFNKLNMMEGENKEENNRNMDNKGNKINREGELQKVIYQARALEEHAAAIDNQITMLNGTFQEMQRTIETLDGLSRTGDAYKNREILLPVGKNVLVSATLKSKNVLFEITNDIFIERTPENAKIALQENIKKITDIMENLKKQHSEIANKISALNEYGEQLAHGE</sequence>
<dbReference type="Proteomes" id="UP000768163">
    <property type="component" value="Unassembled WGS sequence"/>
</dbReference>
<evidence type="ECO:0000256" key="6">
    <source>
        <dbReference type="NCBIfam" id="TIGR00293"/>
    </source>
</evidence>
<evidence type="ECO:0000256" key="7">
    <source>
        <dbReference type="SAM" id="Coils"/>
    </source>
</evidence>
<comment type="similarity">
    <text evidence="5">Belongs to the prefoldin alpha subunit family.</text>
</comment>
<dbReference type="GO" id="GO:0051082">
    <property type="term" value="F:unfolded protein binding"/>
    <property type="evidence" value="ECO:0007669"/>
    <property type="project" value="UniProtKB-UniRule"/>
</dbReference>
<evidence type="ECO:0000256" key="4">
    <source>
        <dbReference type="ARBA" id="ARBA00025077"/>
    </source>
</evidence>
<dbReference type="EMBL" id="JAACVF010000038">
    <property type="protein sequence ID" value="NCN64732.1"/>
    <property type="molecule type" value="Genomic_DNA"/>
</dbReference>
<accession>A0A8J7YV28</accession>
<dbReference type="InterPro" id="IPR004127">
    <property type="entry name" value="Prefoldin_subunit_alpha"/>
</dbReference>
<dbReference type="GO" id="GO:0016272">
    <property type="term" value="C:prefoldin complex"/>
    <property type="evidence" value="ECO:0007669"/>
    <property type="project" value="UniProtKB-UniRule"/>
</dbReference>
<name>A0A8J7YV28_9ARCH</name>
<dbReference type="GO" id="GO:0005737">
    <property type="term" value="C:cytoplasm"/>
    <property type="evidence" value="ECO:0007669"/>
    <property type="project" value="UniProtKB-SubCell"/>
</dbReference>
<reference evidence="9" key="1">
    <citation type="submission" date="2019-11" db="EMBL/GenBank/DDBJ databases">
        <title>Lipid analysis of CO2-rich subsurface aquifers suggests an autotrophy-based deep biosphere with lysolipids enriched in CPR bacteria.</title>
        <authorList>
            <person name="Probst A.J."/>
            <person name="Elling F.J."/>
            <person name="Castelle C.J."/>
            <person name="Zhu Q."/>
            <person name="Elvert M."/>
            <person name="Birarda G."/>
            <person name="Holman H.-Y."/>
            <person name="Lane K.R."/>
            <person name="Ladd B."/>
            <person name="Ryan M.C."/>
            <person name="Woyke T."/>
            <person name="Hinrichs K.-U."/>
            <person name="Banfield J.F."/>
        </authorList>
    </citation>
    <scope>NUCLEOTIDE SEQUENCE</scope>
    <source>
        <strain evidence="8">CG_2015-01_33_1645</strain>
        <strain evidence="9">CG_2015-04_33_537</strain>
    </source>
</reference>
<dbReference type="NCBIfam" id="TIGR00293">
    <property type="entry name" value="prefoldin subunit alpha"/>
    <property type="match status" value="1"/>
</dbReference>
<dbReference type="Gene3D" id="1.10.287.370">
    <property type="match status" value="1"/>
</dbReference>
<dbReference type="Pfam" id="PF02996">
    <property type="entry name" value="Prefoldin"/>
    <property type="match status" value="1"/>
</dbReference>
<dbReference type="SUPFAM" id="SSF46579">
    <property type="entry name" value="Prefoldin"/>
    <property type="match status" value="1"/>
</dbReference>
<dbReference type="InterPro" id="IPR011599">
    <property type="entry name" value="PFD_alpha_archaea"/>
</dbReference>
<evidence type="ECO:0000256" key="5">
    <source>
        <dbReference type="HAMAP-Rule" id="MF_00308"/>
    </source>
</evidence>
<dbReference type="HAMAP" id="MF_00308">
    <property type="entry name" value="PfdA"/>
    <property type="match status" value="1"/>
</dbReference>
<dbReference type="EMBL" id="JAACQH010000045">
    <property type="protein sequence ID" value="NCS91269.1"/>
    <property type="molecule type" value="Genomic_DNA"/>
</dbReference>
<keyword evidence="5" id="KW-0963">Cytoplasm</keyword>
<comment type="subcellular location">
    <subcellularLocation>
        <location evidence="5">Cytoplasm</location>
    </subcellularLocation>
</comment>